<evidence type="ECO:0000313" key="1">
    <source>
        <dbReference type="EMBL" id="HGU41112.1"/>
    </source>
</evidence>
<reference evidence="1" key="1">
    <citation type="journal article" date="2020" name="mSystems">
        <title>Genome- and Community-Level Interaction Insights into Carbon Utilization and Element Cycling Functions of Hydrothermarchaeota in Hydrothermal Sediment.</title>
        <authorList>
            <person name="Zhou Z."/>
            <person name="Liu Y."/>
            <person name="Xu W."/>
            <person name="Pan J."/>
            <person name="Luo Z.H."/>
            <person name="Li M."/>
        </authorList>
    </citation>
    <scope>NUCLEOTIDE SEQUENCE [LARGE SCALE GENOMIC DNA]</scope>
    <source>
        <strain evidence="1">SpSt-609</strain>
    </source>
</reference>
<gene>
    <name evidence="1" type="ORF">ENT77_07940</name>
</gene>
<accession>A0A7C5VJU4</accession>
<dbReference type="EMBL" id="DSZY01000035">
    <property type="protein sequence ID" value="HGU41112.1"/>
    <property type="molecule type" value="Genomic_DNA"/>
</dbReference>
<organism evidence="1">
    <name type="scientific">Fervidobacterium thailandense</name>
    <dbReference type="NCBI Taxonomy" id="1008305"/>
    <lineage>
        <taxon>Bacteria</taxon>
        <taxon>Thermotogati</taxon>
        <taxon>Thermotogota</taxon>
        <taxon>Thermotogae</taxon>
        <taxon>Thermotogales</taxon>
        <taxon>Fervidobacteriaceae</taxon>
        <taxon>Fervidobacterium</taxon>
    </lineage>
</organism>
<sequence>MYGRYIFEMGNADDVMNNPQCTVVALFNHDVFTLKKLSREQLPEIVQFAPDCFVHILRLTR</sequence>
<dbReference type="AlphaFoldDB" id="A0A7C5VJU4"/>
<protein>
    <submittedName>
        <fullName evidence="1">Uncharacterized protein</fullName>
    </submittedName>
</protein>
<name>A0A7C5VJU4_9BACT</name>
<comment type="caution">
    <text evidence="1">The sequence shown here is derived from an EMBL/GenBank/DDBJ whole genome shotgun (WGS) entry which is preliminary data.</text>
</comment>
<proteinExistence type="predicted"/>